<dbReference type="InterPro" id="IPR013087">
    <property type="entry name" value="Znf_C2H2_type"/>
</dbReference>
<organism evidence="9 10">
    <name type="scientific">Meganyctiphanes norvegica</name>
    <name type="common">Northern krill</name>
    <name type="synonym">Thysanopoda norvegica</name>
    <dbReference type="NCBI Taxonomy" id="48144"/>
    <lineage>
        <taxon>Eukaryota</taxon>
        <taxon>Metazoa</taxon>
        <taxon>Ecdysozoa</taxon>
        <taxon>Arthropoda</taxon>
        <taxon>Crustacea</taxon>
        <taxon>Multicrustacea</taxon>
        <taxon>Malacostraca</taxon>
        <taxon>Eumalacostraca</taxon>
        <taxon>Eucarida</taxon>
        <taxon>Euphausiacea</taxon>
        <taxon>Euphausiidae</taxon>
        <taxon>Meganyctiphanes</taxon>
    </lineage>
</organism>
<feature type="non-terminal residue" evidence="9">
    <location>
        <position position="191"/>
    </location>
</feature>
<evidence type="ECO:0000256" key="3">
    <source>
        <dbReference type="ARBA" id="ARBA00022737"/>
    </source>
</evidence>
<reference evidence="9 10" key="1">
    <citation type="submission" date="2024-05" db="EMBL/GenBank/DDBJ databases">
        <authorList>
            <person name="Wallberg A."/>
        </authorList>
    </citation>
    <scope>NUCLEOTIDE SEQUENCE [LARGE SCALE GENOMIC DNA]</scope>
</reference>
<dbReference type="Gene3D" id="3.30.160.60">
    <property type="entry name" value="Classic Zinc Finger"/>
    <property type="match status" value="3"/>
</dbReference>
<name>A0AAV2Q2D6_MEGNR</name>
<feature type="domain" description="C2H2-type" evidence="8">
    <location>
        <begin position="160"/>
        <end position="187"/>
    </location>
</feature>
<evidence type="ECO:0000256" key="4">
    <source>
        <dbReference type="ARBA" id="ARBA00022771"/>
    </source>
</evidence>
<gene>
    <name evidence="9" type="ORF">MNOR_LOCUS6916</name>
</gene>
<dbReference type="Proteomes" id="UP001497623">
    <property type="component" value="Unassembled WGS sequence"/>
</dbReference>
<keyword evidence="5" id="KW-0862">Zinc</keyword>
<evidence type="ECO:0000256" key="1">
    <source>
        <dbReference type="ARBA" id="ARBA00004123"/>
    </source>
</evidence>
<evidence type="ECO:0000259" key="8">
    <source>
        <dbReference type="PROSITE" id="PS50157"/>
    </source>
</evidence>
<keyword evidence="2" id="KW-0479">Metal-binding</keyword>
<keyword evidence="4 7" id="KW-0863">Zinc-finger</keyword>
<dbReference type="GO" id="GO:0008270">
    <property type="term" value="F:zinc ion binding"/>
    <property type="evidence" value="ECO:0007669"/>
    <property type="project" value="UniProtKB-KW"/>
</dbReference>
<dbReference type="PROSITE" id="PS50157">
    <property type="entry name" value="ZINC_FINGER_C2H2_2"/>
    <property type="match status" value="3"/>
</dbReference>
<accession>A0AAV2Q2D6</accession>
<dbReference type="FunFam" id="3.30.160.60:FF:001182">
    <property type="entry name" value="Zinc finger, C2H2 type"/>
    <property type="match status" value="1"/>
</dbReference>
<dbReference type="GO" id="GO:0000978">
    <property type="term" value="F:RNA polymerase II cis-regulatory region sequence-specific DNA binding"/>
    <property type="evidence" value="ECO:0007669"/>
    <property type="project" value="TreeGrafter"/>
</dbReference>
<dbReference type="FunFam" id="3.30.160.60:FF:000110">
    <property type="entry name" value="Zinc finger protein-like"/>
    <property type="match status" value="1"/>
</dbReference>
<keyword evidence="10" id="KW-1185">Reference proteome</keyword>
<dbReference type="SMART" id="SM00355">
    <property type="entry name" value="ZnF_C2H2"/>
    <property type="match status" value="3"/>
</dbReference>
<dbReference type="EMBL" id="CAXKWB010002944">
    <property type="protein sequence ID" value="CAL4068034.1"/>
    <property type="molecule type" value="Genomic_DNA"/>
</dbReference>
<dbReference type="InterPro" id="IPR036236">
    <property type="entry name" value="Znf_C2H2_sf"/>
</dbReference>
<evidence type="ECO:0000256" key="5">
    <source>
        <dbReference type="ARBA" id="ARBA00022833"/>
    </source>
</evidence>
<dbReference type="Pfam" id="PF00096">
    <property type="entry name" value="zf-C2H2"/>
    <property type="match status" value="2"/>
</dbReference>
<keyword evidence="3" id="KW-0677">Repeat</keyword>
<protein>
    <recommendedName>
        <fullName evidence="8">C2H2-type domain-containing protein</fullName>
    </recommendedName>
</protein>
<comment type="caution">
    <text evidence="9">The sequence shown here is derived from an EMBL/GenBank/DDBJ whole genome shotgun (WGS) entry which is preliminary data.</text>
</comment>
<keyword evidence="6" id="KW-0539">Nucleus</keyword>
<feature type="domain" description="C2H2-type" evidence="8">
    <location>
        <begin position="132"/>
        <end position="159"/>
    </location>
</feature>
<dbReference type="GO" id="GO:0000981">
    <property type="term" value="F:DNA-binding transcription factor activity, RNA polymerase II-specific"/>
    <property type="evidence" value="ECO:0007669"/>
    <property type="project" value="TreeGrafter"/>
</dbReference>
<evidence type="ECO:0000256" key="6">
    <source>
        <dbReference type="ARBA" id="ARBA00023242"/>
    </source>
</evidence>
<comment type="subcellular location">
    <subcellularLocation>
        <location evidence="1">Nucleus</location>
    </subcellularLocation>
</comment>
<dbReference type="AlphaFoldDB" id="A0AAV2Q2D6"/>
<proteinExistence type="predicted"/>
<evidence type="ECO:0000256" key="2">
    <source>
        <dbReference type="ARBA" id="ARBA00022723"/>
    </source>
</evidence>
<dbReference type="PANTHER" id="PTHR23226:SF416">
    <property type="entry name" value="FI01424P"/>
    <property type="match status" value="1"/>
</dbReference>
<feature type="domain" description="C2H2-type" evidence="8">
    <location>
        <begin position="104"/>
        <end position="131"/>
    </location>
</feature>
<evidence type="ECO:0000256" key="7">
    <source>
        <dbReference type="PROSITE-ProRule" id="PRU00042"/>
    </source>
</evidence>
<evidence type="ECO:0000313" key="10">
    <source>
        <dbReference type="Proteomes" id="UP001497623"/>
    </source>
</evidence>
<dbReference type="SUPFAM" id="SSF57667">
    <property type="entry name" value="beta-beta-alpha zinc fingers"/>
    <property type="match status" value="2"/>
</dbReference>
<dbReference type="GO" id="GO:0005634">
    <property type="term" value="C:nucleus"/>
    <property type="evidence" value="ECO:0007669"/>
    <property type="project" value="UniProtKB-SubCell"/>
</dbReference>
<evidence type="ECO:0000313" key="9">
    <source>
        <dbReference type="EMBL" id="CAL4068034.1"/>
    </source>
</evidence>
<sequence length="191" mass="22632">MSISIVKEKVGDNLVKPISFYTIENGNVSNKVVEVKHKNENYTKPEERTYIYEVFHNPKYGNLEVKVKKEIEVNEEPMQFQDFEIKRKEFEIKDEPIAVTRENYQCSQGDKTFTQNIYPIKHQRTHTGKESYQCSHCDKAFFLKSSFIKHIRTHPEEKPYQCSHCDKAFSRKRSIIKHIRTHPGEKPFQCS</sequence>
<dbReference type="PROSITE" id="PS00028">
    <property type="entry name" value="ZINC_FINGER_C2H2_1"/>
    <property type="match status" value="2"/>
</dbReference>
<dbReference type="PANTHER" id="PTHR23226">
    <property type="entry name" value="ZINC FINGER AND SCAN DOMAIN-CONTAINING"/>
    <property type="match status" value="1"/>
</dbReference>